<evidence type="ECO:0000313" key="2">
    <source>
        <dbReference type="Proteomes" id="UP001358586"/>
    </source>
</evidence>
<keyword evidence="2" id="KW-1185">Reference proteome</keyword>
<organism evidence="1 2">
    <name type="scientific">Gossypium arboreum</name>
    <name type="common">Tree cotton</name>
    <name type="synonym">Gossypium nanking</name>
    <dbReference type="NCBI Taxonomy" id="29729"/>
    <lineage>
        <taxon>Eukaryota</taxon>
        <taxon>Viridiplantae</taxon>
        <taxon>Streptophyta</taxon>
        <taxon>Embryophyta</taxon>
        <taxon>Tracheophyta</taxon>
        <taxon>Spermatophyta</taxon>
        <taxon>Magnoliopsida</taxon>
        <taxon>eudicotyledons</taxon>
        <taxon>Gunneridae</taxon>
        <taxon>Pentapetalae</taxon>
        <taxon>rosids</taxon>
        <taxon>malvids</taxon>
        <taxon>Malvales</taxon>
        <taxon>Malvaceae</taxon>
        <taxon>Malvoideae</taxon>
        <taxon>Gossypium</taxon>
    </lineage>
</organism>
<reference evidence="1 2" key="1">
    <citation type="submission" date="2023-03" db="EMBL/GenBank/DDBJ databases">
        <title>WGS of Gossypium arboreum.</title>
        <authorList>
            <person name="Yu D."/>
        </authorList>
    </citation>
    <scope>NUCLEOTIDE SEQUENCE [LARGE SCALE GENOMIC DNA]</scope>
    <source>
        <tissue evidence="1">Leaf</tissue>
    </source>
</reference>
<proteinExistence type="predicted"/>
<protein>
    <submittedName>
        <fullName evidence="1">Uncharacterized protein</fullName>
    </submittedName>
</protein>
<accession>A0ABR0MSM9</accession>
<dbReference type="Proteomes" id="UP001358586">
    <property type="component" value="Chromosome 12"/>
</dbReference>
<name>A0ABR0MSM9_GOSAR</name>
<dbReference type="EMBL" id="JARKNE010000012">
    <property type="protein sequence ID" value="KAK5776835.1"/>
    <property type="molecule type" value="Genomic_DNA"/>
</dbReference>
<comment type="caution">
    <text evidence="1">The sequence shown here is derived from an EMBL/GenBank/DDBJ whole genome shotgun (WGS) entry which is preliminary data.</text>
</comment>
<sequence>MERRSKLKTYNNVFNCNFDEIFVERKEAAEDSPETLPTSLISTVHMFNATKLK</sequence>
<gene>
    <name evidence="1" type="ORF">PVK06_044800</name>
</gene>
<evidence type="ECO:0000313" key="1">
    <source>
        <dbReference type="EMBL" id="KAK5776835.1"/>
    </source>
</evidence>